<comment type="caution">
    <text evidence="1">The sequence shown here is derived from an EMBL/GenBank/DDBJ whole genome shotgun (WGS) entry which is preliminary data.</text>
</comment>
<dbReference type="AlphaFoldDB" id="A0A7C3KGF5"/>
<proteinExistence type="predicted"/>
<sequence>MATLAGAASRLKASWQQMSIVKEVLKGTTGLCKGPYETLERYVSKDTCTVLRGGGDGNAASLPDPPVGLYVTKVRKENRYVCSIYLQANNQHSSQFQSNLRFAPRFNRFASIREIYRSANTRTDPADTGTSRSGA</sequence>
<dbReference type="EMBL" id="DSRU01000261">
    <property type="protein sequence ID" value="HFM99670.1"/>
    <property type="molecule type" value="Genomic_DNA"/>
</dbReference>
<accession>A0A7C3KGF5</accession>
<evidence type="ECO:0000313" key="1">
    <source>
        <dbReference type="EMBL" id="HFM99670.1"/>
    </source>
</evidence>
<reference evidence="1" key="1">
    <citation type="journal article" date="2020" name="mSystems">
        <title>Genome- and Community-Level Interaction Insights into Carbon Utilization and Element Cycling Functions of Hydrothermarchaeota in Hydrothermal Sediment.</title>
        <authorList>
            <person name="Zhou Z."/>
            <person name="Liu Y."/>
            <person name="Xu W."/>
            <person name="Pan J."/>
            <person name="Luo Z.H."/>
            <person name="Li M."/>
        </authorList>
    </citation>
    <scope>NUCLEOTIDE SEQUENCE [LARGE SCALE GENOMIC DNA]</scope>
    <source>
        <strain evidence="1">SpSt-418</strain>
    </source>
</reference>
<protein>
    <submittedName>
        <fullName evidence="1">Uncharacterized protein</fullName>
    </submittedName>
</protein>
<name>A0A7C3KGF5_9CYAN</name>
<organism evidence="1">
    <name type="scientific">Oscillatoriales cyanobacterium SpSt-418</name>
    <dbReference type="NCBI Taxonomy" id="2282169"/>
    <lineage>
        <taxon>Bacteria</taxon>
        <taxon>Bacillati</taxon>
        <taxon>Cyanobacteriota</taxon>
        <taxon>Cyanophyceae</taxon>
        <taxon>Oscillatoriophycideae</taxon>
        <taxon>Oscillatoriales</taxon>
    </lineage>
</organism>
<gene>
    <name evidence="1" type="ORF">ENR64_18305</name>
</gene>